<dbReference type="OMA" id="WAVSIAH"/>
<dbReference type="Proteomes" id="UP000655225">
    <property type="component" value="Unassembled WGS sequence"/>
</dbReference>
<evidence type="ECO:0000256" key="3">
    <source>
        <dbReference type="ARBA" id="ARBA00023163"/>
    </source>
</evidence>
<keyword evidence="6" id="KW-0472">Membrane</keyword>
<feature type="region of interest" description="Disordered" evidence="5">
    <location>
        <begin position="106"/>
        <end position="126"/>
    </location>
</feature>
<feature type="domain" description="HTH myb-type" evidence="7">
    <location>
        <begin position="147"/>
        <end position="206"/>
    </location>
</feature>
<dbReference type="OrthoDB" id="60033at2759"/>
<dbReference type="FunFam" id="1.10.10.60:FF:000007">
    <property type="entry name" value="Two-component response regulator"/>
    <property type="match status" value="1"/>
</dbReference>
<dbReference type="PROSITE" id="PS51294">
    <property type="entry name" value="HTH_MYB"/>
    <property type="match status" value="1"/>
</dbReference>
<dbReference type="PANTHER" id="PTHR31442:SF21">
    <property type="entry name" value="TRANSCRIPTION FACTOR BOA-RELATED"/>
    <property type="match status" value="1"/>
</dbReference>
<dbReference type="EMBL" id="JABCRI010000013">
    <property type="protein sequence ID" value="KAF8395149.1"/>
    <property type="molecule type" value="Genomic_DNA"/>
</dbReference>
<dbReference type="GO" id="GO:0003700">
    <property type="term" value="F:DNA-binding transcription factor activity"/>
    <property type="evidence" value="ECO:0007669"/>
    <property type="project" value="InterPro"/>
</dbReference>
<evidence type="ECO:0000256" key="6">
    <source>
        <dbReference type="SAM" id="Phobius"/>
    </source>
</evidence>
<keyword evidence="6" id="KW-0812">Transmembrane</keyword>
<keyword evidence="4" id="KW-0539">Nucleus</keyword>
<dbReference type="GO" id="GO:0005634">
    <property type="term" value="C:nucleus"/>
    <property type="evidence" value="ECO:0007669"/>
    <property type="project" value="UniProtKB-SubCell"/>
</dbReference>
<name>A0A835DCG3_TETSI</name>
<dbReference type="SUPFAM" id="SSF46689">
    <property type="entry name" value="Homeodomain-like"/>
    <property type="match status" value="1"/>
</dbReference>
<evidence type="ECO:0000259" key="7">
    <source>
        <dbReference type="PROSITE" id="PS51294"/>
    </source>
</evidence>
<evidence type="ECO:0000313" key="8">
    <source>
        <dbReference type="EMBL" id="KAF8395149.1"/>
    </source>
</evidence>
<keyword evidence="2" id="KW-0805">Transcription regulation</keyword>
<dbReference type="PANTHER" id="PTHR31442">
    <property type="entry name" value="HOMEODOMAIN-LIKE SUPERFAMILY PROTEIN-RELATED"/>
    <property type="match status" value="1"/>
</dbReference>
<dbReference type="AlphaFoldDB" id="A0A835DCG3"/>
<dbReference type="InterPro" id="IPR017930">
    <property type="entry name" value="Myb_dom"/>
</dbReference>
<dbReference type="NCBIfam" id="TIGR01557">
    <property type="entry name" value="myb_SHAQKYF"/>
    <property type="match status" value="1"/>
</dbReference>
<feature type="transmembrane region" description="Helical" evidence="6">
    <location>
        <begin position="421"/>
        <end position="445"/>
    </location>
</feature>
<feature type="region of interest" description="Disordered" evidence="5">
    <location>
        <begin position="215"/>
        <end position="241"/>
    </location>
</feature>
<evidence type="ECO:0000256" key="4">
    <source>
        <dbReference type="ARBA" id="ARBA00023242"/>
    </source>
</evidence>
<dbReference type="InterPro" id="IPR009057">
    <property type="entry name" value="Homeodomain-like_sf"/>
</dbReference>
<gene>
    <name evidence="8" type="ORF">HHK36_019090</name>
</gene>
<evidence type="ECO:0000256" key="5">
    <source>
        <dbReference type="SAM" id="MobiDB-lite"/>
    </source>
</evidence>
<comment type="subcellular location">
    <subcellularLocation>
        <location evidence="1">Nucleus</location>
    </subcellularLocation>
</comment>
<keyword evidence="9" id="KW-1185">Reference proteome</keyword>
<dbReference type="GO" id="GO:0003677">
    <property type="term" value="F:DNA binding"/>
    <property type="evidence" value="ECO:0007669"/>
    <property type="project" value="InterPro"/>
</dbReference>
<proteinExistence type="predicted"/>
<evidence type="ECO:0000313" key="9">
    <source>
        <dbReference type="Proteomes" id="UP000655225"/>
    </source>
</evidence>
<protein>
    <recommendedName>
        <fullName evidence="7">HTH myb-type domain-containing protein</fullName>
    </recommendedName>
</protein>
<sequence>MGEEVLHMSDYEGATPGGDEERVHEWEVGLPNADDLTPLFHSLISPELASAFKIILEPCRSMVDVNRAAQDTLSSLRLQTQVFSSNKSKSLPSFTDQRINDTLVVEGDEEDPGSSTKERKLRRLDSIEEGNSDLGIENSNDENSARASKRPRLVWTPQLHKRFVEVVGHLGIKIAVPKTIMQMMNVEGLTRENVASHLQKYRLYLKRMHGFSEDDPSSSDHLFASTPLPQGLHDSSGNGNGHPQMQLPMPFAAPLMPMPVLGVAHGHGHMGMAVGNPGAVAYHGFEQHPYNMFREQQIDWSGNKFGSVVSHPHGDDDHSPSDPVAQIPLLESQMLQQTSFAFSFVLYAAQYFVLNHKIDKNFIPNASSEWKSCCVLPNYAVPTARHMGTGSFDTKGYVRTQAHCIFVQLHVAYAQAAPERVVWAVSIAHFSGSVLSSLTVLWVWLENLNITLKMRIKATALWGVGFS</sequence>
<evidence type="ECO:0000256" key="1">
    <source>
        <dbReference type="ARBA" id="ARBA00004123"/>
    </source>
</evidence>
<keyword evidence="6" id="KW-1133">Transmembrane helix</keyword>
<comment type="caution">
    <text evidence="8">The sequence shown here is derived from an EMBL/GenBank/DDBJ whole genome shotgun (WGS) entry which is preliminary data.</text>
</comment>
<dbReference type="InterPro" id="IPR044841">
    <property type="entry name" value="LUX/BOA-like"/>
</dbReference>
<dbReference type="InterPro" id="IPR006447">
    <property type="entry name" value="Myb_dom_plants"/>
</dbReference>
<evidence type="ECO:0000256" key="2">
    <source>
        <dbReference type="ARBA" id="ARBA00023015"/>
    </source>
</evidence>
<keyword evidence="3" id="KW-0804">Transcription</keyword>
<reference evidence="8 9" key="1">
    <citation type="submission" date="2020-04" db="EMBL/GenBank/DDBJ databases">
        <title>Plant Genome Project.</title>
        <authorList>
            <person name="Zhang R.-G."/>
        </authorList>
    </citation>
    <scope>NUCLEOTIDE SEQUENCE [LARGE SCALE GENOMIC DNA]</scope>
    <source>
        <strain evidence="8">YNK0</strain>
        <tissue evidence="8">Leaf</tissue>
    </source>
</reference>
<dbReference type="Pfam" id="PF00249">
    <property type="entry name" value="Myb_DNA-binding"/>
    <property type="match status" value="1"/>
</dbReference>
<dbReference type="InterPro" id="IPR001005">
    <property type="entry name" value="SANT/Myb"/>
</dbReference>
<organism evidence="8 9">
    <name type="scientific">Tetracentron sinense</name>
    <name type="common">Spur-leaf</name>
    <dbReference type="NCBI Taxonomy" id="13715"/>
    <lineage>
        <taxon>Eukaryota</taxon>
        <taxon>Viridiplantae</taxon>
        <taxon>Streptophyta</taxon>
        <taxon>Embryophyta</taxon>
        <taxon>Tracheophyta</taxon>
        <taxon>Spermatophyta</taxon>
        <taxon>Magnoliopsida</taxon>
        <taxon>Trochodendrales</taxon>
        <taxon>Trochodendraceae</taxon>
        <taxon>Tetracentron</taxon>
    </lineage>
</organism>
<accession>A0A835DCG3</accession>
<dbReference type="Gene3D" id="1.10.10.60">
    <property type="entry name" value="Homeodomain-like"/>
    <property type="match status" value="1"/>
</dbReference>